<evidence type="ECO:0000313" key="3">
    <source>
        <dbReference type="Proteomes" id="UP000505345"/>
    </source>
</evidence>
<name>A0A6S4PFX6_9CAUD</name>
<protein>
    <recommendedName>
        <fullName evidence="1">DUF7483 domain-containing protein</fullName>
    </recommendedName>
</protein>
<dbReference type="KEGG" id="vg:55412569"/>
<keyword evidence="3" id="KW-1185">Reference proteome</keyword>
<sequence length="350" mass="36972">MAFTTIAKVSDHFDCPTWDGSNSTTTVTGMGFKPDALLIKRYDGSGHPLLNNSSEGTGQNWIPSGNNANNTTVHVASYTSDGFTLTGNINDTNDASQKYMAACWKINAGTESTNTSGSISAEVQVNQTAGISICRYTGTGANGTIGHGLGAIPKLIIGKSTTVADRGDIFNGGTTIYSDTETDLIQFAGTGAFQDDAGGWNDTKPTSSVWSIGNKTHHNTSGAASVAYCFAEIQGFSKFGFYIGNGNSSGVKIYCGFRPKWIMVKNWGQTEDWFTKVSGLTGFGLGGQRTRTVKISDNTSSTNCTVNFESNGFRITTTDGKANTDGGKYIYMAFAEMPMVGTNGTIALAI</sequence>
<evidence type="ECO:0000313" key="2">
    <source>
        <dbReference type="EMBL" id="BAQ94053.1"/>
    </source>
</evidence>
<accession>A0A6S4PFX6</accession>
<proteinExistence type="predicted"/>
<dbReference type="Pfam" id="PF24299">
    <property type="entry name" value="DUF7483"/>
    <property type="match status" value="1"/>
</dbReference>
<dbReference type="Proteomes" id="UP000505345">
    <property type="component" value="Segment"/>
</dbReference>
<organism evidence="2 3">
    <name type="scientific">uncultured phage_MedDCM-OCT-S28-C10</name>
    <dbReference type="NCBI Taxonomy" id="2741077"/>
    <lineage>
        <taxon>Viruses</taxon>
        <taxon>Duplodnaviria</taxon>
        <taxon>Heunggongvirae</taxon>
        <taxon>Uroviricota</taxon>
        <taxon>Caudoviricetes</taxon>
        <taxon>Autographivirales</taxon>
        <taxon>Votkovvirus</taxon>
        <taxon>Votkovvirus S28C10</taxon>
    </lineage>
</organism>
<dbReference type="RefSeq" id="YP_009778111.1">
    <property type="nucleotide sequence ID" value="NC_047711.1"/>
</dbReference>
<feature type="domain" description="DUF7483" evidence="1">
    <location>
        <begin position="9"/>
        <end position="338"/>
    </location>
</feature>
<evidence type="ECO:0000259" key="1">
    <source>
        <dbReference type="Pfam" id="PF24299"/>
    </source>
</evidence>
<dbReference type="EMBL" id="AP013540">
    <property type="protein sequence ID" value="BAQ94053.1"/>
    <property type="molecule type" value="Genomic_DNA"/>
</dbReference>
<dbReference type="InterPro" id="IPR055906">
    <property type="entry name" value="DUF7483"/>
</dbReference>
<reference evidence="2 3" key="1">
    <citation type="journal article" date="2013" name="PLoS Genet.">
        <title>Expanding the Marine Virosphere Using Metagenomics.</title>
        <authorList>
            <person name="Mizuno C.M."/>
            <person name="Rodriguez-Valera F."/>
            <person name="Kimes N.E."/>
            <person name="Ghai R."/>
        </authorList>
    </citation>
    <scope>NUCLEOTIDE SEQUENCE [LARGE SCALE GENOMIC DNA]</scope>
    <source>
        <strain evidence="2">UvMED-CGR-C62A-MedDCM-OCT-S28-C10</strain>
    </source>
</reference>
<dbReference type="GeneID" id="55412569"/>